<evidence type="ECO:0000313" key="1">
    <source>
        <dbReference type="EMBL" id="SMQ76595.1"/>
    </source>
</evidence>
<keyword evidence="2" id="KW-1185">Reference proteome</keyword>
<protein>
    <submittedName>
        <fullName evidence="1">Uncharacterized protein</fullName>
    </submittedName>
</protein>
<dbReference type="AlphaFoldDB" id="A0A1Y6FNT3"/>
<organism evidence="1 2">
    <name type="scientific">Sphingopyxis terrae subsp. ummariensis</name>
    <dbReference type="NCBI Taxonomy" id="429001"/>
    <lineage>
        <taxon>Bacteria</taxon>
        <taxon>Pseudomonadati</taxon>
        <taxon>Pseudomonadota</taxon>
        <taxon>Alphaproteobacteria</taxon>
        <taxon>Sphingomonadales</taxon>
        <taxon>Sphingomonadaceae</taxon>
        <taxon>Sphingopyxis</taxon>
    </lineage>
</organism>
<dbReference type="Proteomes" id="UP000194469">
    <property type="component" value="Unassembled WGS sequence"/>
</dbReference>
<sequence>MAMVMAMDSATGPARATGSKARIVTASRILLALGGGVAALAVALSSAVIANQVKNPGTAVALGIGPSALARGNLAFATYAARQKTDRTTAITAEERELALQAFRREPLSSAALGMIIASMPEQDAQRRSALLDVGARMTRRSSMITSASIEAAARTHNEPAFFQWLSRAILTSPGLRTAYVTAMAQATARPGAEQTLAPVIGQGPSWADTYWNAVVAVPDSLENAAKLRILVAGAPWRQQAVMDSDRVLAIRLVGNGHFDAARNLALALGGKEAAPARGGGDLLMNGNFNHAPTLPPIDWQLSSLGNLGASIDATQKSLVISAIGGARGYAARQLIHLEPGRYRLSWNLAANGALPQNALIARLQCLEDVSSPDNRSIPLTTGQNAADLSLASATCRWFWMGIGVDVPDGGAGFDAQFKRIILTSMASDGSD</sequence>
<proteinExistence type="predicted"/>
<name>A0A1Y6FNT3_9SPHN</name>
<gene>
    <name evidence="1" type="ORF">SAMN06295984_2033</name>
</gene>
<evidence type="ECO:0000313" key="2">
    <source>
        <dbReference type="Proteomes" id="UP000194469"/>
    </source>
</evidence>
<dbReference type="EMBL" id="FXWL01000002">
    <property type="protein sequence ID" value="SMQ76595.1"/>
    <property type="molecule type" value="Genomic_DNA"/>
</dbReference>
<accession>A0A1Y6FNT3</accession>
<reference evidence="2" key="1">
    <citation type="submission" date="2017-04" db="EMBL/GenBank/DDBJ databases">
        <authorList>
            <person name="Varghese N."/>
            <person name="Submissions S."/>
        </authorList>
    </citation>
    <scope>NUCLEOTIDE SEQUENCE [LARGE SCALE GENOMIC DNA]</scope>
    <source>
        <strain evidence="2">UI2</strain>
    </source>
</reference>